<dbReference type="GO" id="GO:0015031">
    <property type="term" value="P:protein transport"/>
    <property type="evidence" value="ECO:0007669"/>
    <property type="project" value="UniProtKB-KW"/>
</dbReference>
<dbReference type="GO" id="GO:0005829">
    <property type="term" value="C:cytosol"/>
    <property type="evidence" value="ECO:0007669"/>
    <property type="project" value="GOC"/>
</dbReference>
<dbReference type="InterPro" id="IPR007249">
    <property type="entry name" value="DOP1_N"/>
</dbReference>
<dbReference type="Pfam" id="PF04118">
    <property type="entry name" value="Dopey_N"/>
    <property type="match status" value="1"/>
</dbReference>
<comment type="similarity">
    <text evidence="3">Belongs to the DOP1 family.</text>
</comment>
<dbReference type="EMBL" id="LTDL01000016">
    <property type="protein sequence ID" value="OAG31412.1"/>
    <property type="molecule type" value="Genomic_DNA"/>
</dbReference>
<evidence type="ECO:0000256" key="3">
    <source>
        <dbReference type="ARBA" id="ARBA00046326"/>
    </source>
</evidence>
<dbReference type="Proteomes" id="UP000185944">
    <property type="component" value="Unassembled WGS sequence"/>
</dbReference>
<dbReference type="GO" id="GO:0005768">
    <property type="term" value="C:endosome"/>
    <property type="evidence" value="ECO:0007669"/>
    <property type="project" value="TreeGrafter"/>
</dbReference>
<comment type="caution">
    <text evidence="6">The sequence shown here is derived from an EMBL/GenBank/DDBJ whole genome shotgun (WGS) entry which is preliminary data.</text>
</comment>
<dbReference type="PANTHER" id="PTHR14042:SF24">
    <property type="entry name" value="PROTEIN DOPEY-1 HOMOLOG"/>
    <property type="match status" value="1"/>
</dbReference>
<dbReference type="GO" id="GO:0006895">
    <property type="term" value="P:Golgi to endosome transport"/>
    <property type="evidence" value="ECO:0007669"/>
    <property type="project" value="InterPro"/>
</dbReference>
<dbReference type="InterPro" id="IPR056457">
    <property type="entry name" value="DOP1_C"/>
</dbReference>
<dbReference type="Pfam" id="PF24598">
    <property type="entry name" value="DOP1_C"/>
    <property type="match status" value="1"/>
</dbReference>
<dbReference type="GeneID" id="93648289"/>
<feature type="domain" description="DOP1 N-terminal" evidence="4">
    <location>
        <begin position="3"/>
        <end position="270"/>
    </location>
</feature>
<feature type="domain" description="DOP1-like C-terminal" evidence="5">
    <location>
        <begin position="1019"/>
        <end position="1251"/>
    </location>
</feature>
<keyword evidence="1" id="KW-0813">Transport</keyword>
<dbReference type="InterPro" id="IPR040314">
    <property type="entry name" value="DOP1"/>
</dbReference>
<keyword evidence="7" id="KW-1185">Reference proteome</keyword>
<gene>
    <name evidence="6" type="ORF">NEDG_01939</name>
</gene>
<evidence type="ECO:0000256" key="2">
    <source>
        <dbReference type="ARBA" id="ARBA00022927"/>
    </source>
</evidence>
<dbReference type="VEuPathDB" id="MicrosporidiaDB:NEDG_01939"/>
<reference evidence="6 7" key="1">
    <citation type="submission" date="2016-02" db="EMBL/GenBank/DDBJ databases">
        <title>Discovery of a natural microsporidian pathogen with a broad tissue tropism in Caenorhabditis elegans.</title>
        <authorList>
            <person name="Luallen R.J."/>
            <person name="Reinke A.W."/>
            <person name="Tong L."/>
            <person name="Botts M.R."/>
            <person name="Felix M.-A."/>
            <person name="Troemel E.R."/>
        </authorList>
    </citation>
    <scope>NUCLEOTIDE SEQUENCE [LARGE SCALE GENOMIC DNA]</scope>
    <source>
        <strain evidence="6 7">JUm2807</strain>
    </source>
</reference>
<dbReference type="GO" id="GO:0005802">
    <property type="term" value="C:trans-Golgi network"/>
    <property type="evidence" value="ECO:0007669"/>
    <property type="project" value="TreeGrafter"/>
</dbReference>
<organism evidence="6 7">
    <name type="scientific">Nematocida displodere</name>
    <dbReference type="NCBI Taxonomy" id="1805483"/>
    <lineage>
        <taxon>Eukaryota</taxon>
        <taxon>Fungi</taxon>
        <taxon>Fungi incertae sedis</taxon>
        <taxon>Microsporidia</taxon>
        <taxon>Nematocida</taxon>
    </lineage>
</organism>
<dbReference type="OrthoDB" id="297643at2759"/>
<evidence type="ECO:0000259" key="4">
    <source>
        <dbReference type="Pfam" id="PF04118"/>
    </source>
</evidence>
<proteinExistence type="inferred from homology"/>
<keyword evidence="2" id="KW-0653">Protein transport</keyword>
<evidence type="ECO:0000259" key="5">
    <source>
        <dbReference type="Pfam" id="PF24598"/>
    </source>
</evidence>
<evidence type="ECO:0000256" key="1">
    <source>
        <dbReference type="ARBA" id="ARBA00022448"/>
    </source>
</evidence>
<evidence type="ECO:0000313" key="7">
    <source>
        <dbReference type="Proteomes" id="UP000185944"/>
    </source>
</evidence>
<name>A0A177EJV3_9MICR</name>
<accession>A0A177EJV3</accession>
<evidence type="ECO:0000313" key="6">
    <source>
        <dbReference type="EMBL" id="OAG31412.1"/>
    </source>
</evidence>
<dbReference type="RefSeq" id="XP_067545087.1">
    <property type="nucleotide sequence ID" value="XM_067689357.1"/>
</dbReference>
<sequence>MSDRKFAAALEKQLELFKTATEWSDFVAYLTGLESILKMHKFSELPNTFLFYKRLSQCLNPGLPAGVHAKALGVYKIVLSRMTKESLSRSVDVLCLGLFSFYTHANISTVTAYLEVLKGIVEVLGESSGKIGRGIVMGVVMGLEEESGEHYAESLGIFQSLEGSVGKEAVRCFVWEVMAQGGELVPGCIAYLSKAEADWGGDRALLLSRGFASALKSKDVITLRKAFDMLLGYRAQGLDLREHRGAVTLSVLQLLLTKELSLCKRAQQWISLTLAEKEGLGELFQGLCRLYETSPGSYFKVLLAMHQGIQEAPEILGLCIVWTLSRVSEGTEAWAQGLFKVLNRRTVWGALEGAGVDAGVVDRAIFYGMLDTHARTKELPGIVVRQIEGGSLPLRWFSWLMPEEEEYFALYAAVDGAIGRVSPEHALKAINAFLWLPKHYMREEAGGEGAFGQFERLVLFFGTLWTGEATRGSDSVHQMIVSCLERIKGVTGRGFGHVDLASVLGMVSGVPYLFWRYNGVFDGRLQNLLVSGIIKRNIEHTDEECVLELEQAFYLAENIPEGLDSSSYALLSFLLSFSSSTSFRVRERVKVFIAQLKCFREVFKMGFARLNTKLERMIHEDKMVLVDCDYNRVLSGIRTLHGLASSPRLLVFLQTEDSVSLMDDLLFLSDVTSYVLADQALSIPAALFSMLMVYTFSEHLDTISCTTDKHLDEIEIRSLSLLDLMLSEGVPDASSISITPKILQGLAQRVTETNIRHVLKVLGALGIHRFVPSLITAYEANSHVRDAIITHGIEKDLGDVILQVFEVSCTQLSAYELSEVSRLGHILSHWLGPGLVLGCGCNDPPSHALTEKELSRVVDLLLWVYTVLQTEATERKKGCGAFSGSLVGKDLTATLDQLKTWVAGAYKANPHVFSESLIFRYSASTNISFTSAISEDIVEEVFPAVLRVISIPSAEKYAMLRAWVASSKASHLFESEKVVGTLSMLLAQAKLKLEDISILWFLSEFFTRTTTKGGEEIGLKALEVAVLAGTKLGSKRVSEADNPERLASLSSILEVVCAFVRTGIEKKRAFDLLAIWSALVSPCLKLPSASVLYTQSLTLCELISKGEECRYWRREFYEYILSERFFRDSLKNINQKMKILSSFTEPEKVADLVSRAGSSGFFIRESNVIERAALIKRLRFVILCAPFGEYTEDAVSVFGLVSEIFSSSEGKILLVEAYSLCRALCIKLPPSALISLWPIAMSEALAVLFSETTHPPIIALGALRLIDLVATLSYPETFEFRWIVEGLGSGVRGAGGARGASSSKRVPCMEQLADWGEMSLSASIEKVANHHLLQKHASETVLEALVPTVLDDLPEI</sequence>
<protein>
    <submittedName>
        <fullName evidence="6">Uncharacterized protein</fullName>
    </submittedName>
</protein>
<dbReference type="PANTHER" id="PTHR14042">
    <property type="entry name" value="DOPEY-RELATED"/>
    <property type="match status" value="1"/>
</dbReference>